<dbReference type="PROSITE" id="PS50011">
    <property type="entry name" value="PROTEIN_KINASE_DOM"/>
    <property type="match status" value="1"/>
</dbReference>
<dbReference type="GO" id="GO:0016020">
    <property type="term" value="C:membrane"/>
    <property type="evidence" value="ECO:0007669"/>
    <property type="project" value="UniProtKB-SubCell"/>
</dbReference>
<keyword evidence="2 4" id="KW-0067">ATP-binding</keyword>
<evidence type="ECO:0000259" key="6">
    <source>
        <dbReference type="PROSITE" id="PS50011"/>
    </source>
</evidence>
<protein>
    <submittedName>
        <fullName evidence="8">Fibroblast growth factor receptor-like</fullName>
    </submittedName>
</protein>
<sequence>MHGECTVGTYGAGCAQSCGHCEDDASCGPHTGTCPDERCKPGWEGETCKHQISSEGENNNAYLIAVGVSGCTLILVGSLLWFYLRTTSKCAPKISGPEFDLSTVRGISDLALTRSPYTVESFITYDHHIRAKSKFCDWEINRAILNIDTKAIGSGAFGKVYKATVTEAIASSKLPKNVVAVKCLKDNATSQQKADFLEEIEHMVEVGSHPNILKLYGCCTMDQPIYMVVEFMQHGDLLGFLRRCKQVRI</sequence>
<evidence type="ECO:0000256" key="3">
    <source>
        <dbReference type="ARBA" id="ARBA00023137"/>
    </source>
</evidence>
<dbReference type="InterPro" id="IPR020635">
    <property type="entry name" value="Tyr_kinase_cat_dom"/>
</dbReference>
<dbReference type="Gene3D" id="3.30.200.20">
    <property type="entry name" value="Phosphorylase Kinase, domain 1"/>
    <property type="match status" value="1"/>
</dbReference>
<evidence type="ECO:0000313" key="8">
    <source>
        <dbReference type="RefSeq" id="XP_035686793.1"/>
    </source>
</evidence>
<dbReference type="Pfam" id="PF07714">
    <property type="entry name" value="PK_Tyr_Ser-Thr"/>
    <property type="match status" value="1"/>
</dbReference>
<dbReference type="InterPro" id="IPR001245">
    <property type="entry name" value="Ser-Thr/Tyr_kinase_cat_dom"/>
</dbReference>
<dbReference type="GO" id="GO:0005524">
    <property type="term" value="F:ATP binding"/>
    <property type="evidence" value="ECO:0007669"/>
    <property type="project" value="UniProtKB-UniRule"/>
</dbReference>
<keyword evidence="3" id="KW-0808">Transferase</keyword>
<keyword evidence="3" id="KW-0829">Tyrosine-protein kinase</keyword>
<gene>
    <name evidence="8" type="primary">LOC118423006</name>
</gene>
<dbReference type="SMART" id="SM00219">
    <property type="entry name" value="TyrKc"/>
    <property type="match status" value="1"/>
</dbReference>
<dbReference type="RefSeq" id="XP_035686793.1">
    <property type="nucleotide sequence ID" value="XM_035830900.1"/>
</dbReference>
<dbReference type="GO" id="GO:0004713">
    <property type="term" value="F:protein tyrosine kinase activity"/>
    <property type="evidence" value="ECO:0007669"/>
    <property type="project" value="UniProtKB-KW"/>
</dbReference>
<dbReference type="Proteomes" id="UP000001554">
    <property type="component" value="Chromosome 9"/>
</dbReference>
<keyword evidence="3" id="KW-0418">Kinase</keyword>
<feature type="transmembrane region" description="Helical" evidence="5">
    <location>
        <begin position="61"/>
        <end position="84"/>
    </location>
</feature>
<keyword evidence="4" id="KW-0547">Nucleotide-binding</keyword>
<evidence type="ECO:0000256" key="1">
    <source>
        <dbReference type="ARBA" id="ARBA00004479"/>
    </source>
</evidence>
<dbReference type="KEGG" id="bfo:118423006"/>
<dbReference type="GeneID" id="118423006"/>
<dbReference type="SUPFAM" id="SSF56112">
    <property type="entry name" value="Protein kinase-like (PK-like)"/>
    <property type="match status" value="1"/>
</dbReference>
<dbReference type="InterPro" id="IPR050122">
    <property type="entry name" value="RTK"/>
</dbReference>
<dbReference type="AlphaFoldDB" id="A0A9J7LQI6"/>
<keyword evidence="7" id="KW-1185">Reference proteome</keyword>
<proteinExistence type="predicted"/>
<dbReference type="OrthoDB" id="5981892at2759"/>
<accession>A0A9J7LQI6</accession>
<feature type="domain" description="Protein kinase" evidence="6">
    <location>
        <begin position="146"/>
        <end position="249"/>
    </location>
</feature>
<feature type="binding site" evidence="4">
    <location>
        <position position="182"/>
    </location>
    <ligand>
        <name>ATP</name>
        <dbReference type="ChEBI" id="CHEBI:30616"/>
    </ligand>
</feature>
<keyword evidence="5" id="KW-0472">Membrane</keyword>
<evidence type="ECO:0000256" key="2">
    <source>
        <dbReference type="ARBA" id="ARBA00022840"/>
    </source>
</evidence>
<name>A0A9J7LQI6_BRAFL</name>
<organism evidence="7 8">
    <name type="scientific">Branchiostoma floridae</name>
    <name type="common">Florida lancelet</name>
    <name type="synonym">Amphioxus</name>
    <dbReference type="NCBI Taxonomy" id="7739"/>
    <lineage>
        <taxon>Eukaryota</taxon>
        <taxon>Metazoa</taxon>
        <taxon>Chordata</taxon>
        <taxon>Cephalochordata</taxon>
        <taxon>Leptocardii</taxon>
        <taxon>Amphioxiformes</taxon>
        <taxon>Branchiostomatidae</taxon>
        <taxon>Branchiostoma</taxon>
    </lineage>
</organism>
<dbReference type="PANTHER" id="PTHR24416:SF631">
    <property type="entry name" value="SERINE_THREONINE_TYROSINE KINASE 1"/>
    <property type="match status" value="1"/>
</dbReference>
<evidence type="ECO:0000256" key="4">
    <source>
        <dbReference type="PROSITE-ProRule" id="PRU10141"/>
    </source>
</evidence>
<evidence type="ECO:0000313" key="7">
    <source>
        <dbReference type="Proteomes" id="UP000001554"/>
    </source>
</evidence>
<dbReference type="InterPro" id="IPR011009">
    <property type="entry name" value="Kinase-like_dom_sf"/>
</dbReference>
<dbReference type="OMA" id="WEINRAI"/>
<dbReference type="InterPro" id="IPR017441">
    <property type="entry name" value="Protein_kinase_ATP_BS"/>
</dbReference>
<reference evidence="7" key="1">
    <citation type="journal article" date="2020" name="Nat. Ecol. Evol.">
        <title>Deeply conserved synteny resolves early events in vertebrate evolution.</title>
        <authorList>
            <person name="Simakov O."/>
            <person name="Marletaz F."/>
            <person name="Yue J.X."/>
            <person name="O'Connell B."/>
            <person name="Jenkins J."/>
            <person name="Brandt A."/>
            <person name="Calef R."/>
            <person name="Tung C.H."/>
            <person name="Huang T.K."/>
            <person name="Schmutz J."/>
            <person name="Satoh N."/>
            <person name="Yu J.K."/>
            <person name="Putnam N.H."/>
            <person name="Green R.E."/>
            <person name="Rokhsar D.S."/>
        </authorList>
    </citation>
    <scope>NUCLEOTIDE SEQUENCE [LARGE SCALE GENOMIC DNA]</scope>
    <source>
        <strain evidence="7">S238N-H82</strain>
    </source>
</reference>
<reference evidence="8" key="2">
    <citation type="submission" date="2025-08" db="UniProtKB">
        <authorList>
            <consortium name="RefSeq"/>
        </authorList>
    </citation>
    <scope>IDENTIFICATION</scope>
    <source>
        <strain evidence="8">S238N-H82</strain>
        <tissue evidence="8">Testes</tissue>
    </source>
</reference>
<evidence type="ECO:0000256" key="5">
    <source>
        <dbReference type="SAM" id="Phobius"/>
    </source>
</evidence>
<dbReference type="Gene3D" id="2.170.300.10">
    <property type="entry name" value="Tie2 ligand-binding domain superfamily"/>
    <property type="match status" value="1"/>
</dbReference>
<dbReference type="PANTHER" id="PTHR24416">
    <property type="entry name" value="TYROSINE-PROTEIN KINASE RECEPTOR"/>
    <property type="match status" value="1"/>
</dbReference>
<keyword evidence="5" id="KW-0812">Transmembrane</keyword>
<dbReference type="InterPro" id="IPR000719">
    <property type="entry name" value="Prot_kinase_dom"/>
</dbReference>
<keyword evidence="5" id="KW-1133">Transmembrane helix</keyword>
<comment type="subcellular location">
    <subcellularLocation>
        <location evidence="1">Membrane</location>
        <topology evidence="1">Single-pass type I membrane protein</topology>
    </subcellularLocation>
</comment>
<dbReference type="PROSITE" id="PS00107">
    <property type="entry name" value="PROTEIN_KINASE_ATP"/>
    <property type="match status" value="1"/>
</dbReference>